<evidence type="ECO:0000256" key="1">
    <source>
        <dbReference type="SAM" id="Phobius"/>
    </source>
</evidence>
<sequence length="147" mass="17005">MFYVLADLFVFIVLVDYLVSSVLANYLVFSVPTNYPVFIVPADYLVFSILMDYLLLSVSTDYPVFNVSIDYPMFSVLADSICFHSQSMVLYIRPLLRILMEFHFPIHPPIRPVHHNYLDARTLKCSLHKARSFKHHKLHPATSYGGM</sequence>
<evidence type="ECO:0000313" key="3">
    <source>
        <dbReference type="Proteomes" id="UP001358586"/>
    </source>
</evidence>
<organism evidence="2 3">
    <name type="scientific">Gossypium arboreum</name>
    <name type="common">Tree cotton</name>
    <name type="synonym">Gossypium nanking</name>
    <dbReference type="NCBI Taxonomy" id="29729"/>
    <lineage>
        <taxon>Eukaryota</taxon>
        <taxon>Viridiplantae</taxon>
        <taxon>Streptophyta</taxon>
        <taxon>Embryophyta</taxon>
        <taxon>Tracheophyta</taxon>
        <taxon>Spermatophyta</taxon>
        <taxon>Magnoliopsida</taxon>
        <taxon>eudicotyledons</taxon>
        <taxon>Gunneridae</taxon>
        <taxon>Pentapetalae</taxon>
        <taxon>rosids</taxon>
        <taxon>malvids</taxon>
        <taxon>Malvales</taxon>
        <taxon>Malvaceae</taxon>
        <taxon>Malvoideae</taxon>
        <taxon>Gossypium</taxon>
    </lineage>
</organism>
<comment type="caution">
    <text evidence="2">The sequence shown here is derived from an EMBL/GenBank/DDBJ whole genome shotgun (WGS) entry which is preliminary data.</text>
</comment>
<keyword evidence="1" id="KW-0472">Membrane</keyword>
<evidence type="ECO:0000313" key="2">
    <source>
        <dbReference type="EMBL" id="KAK5839888.1"/>
    </source>
</evidence>
<feature type="transmembrane region" description="Helical" evidence="1">
    <location>
        <begin position="6"/>
        <end position="28"/>
    </location>
</feature>
<keyword evidence="1" id="KW-1133">Transmembrane helix</keyword>
<name>A0ABR0QM31_GOSAR</name>
<accession>A0ABR0QM31</accession>
<reference evidence="2 3" key="1">
    <citation type="submission" date="2023-03" db="EMBL/GenBank/DDBJ databases">
        <title>WGS of Gossypium arboreum.</title>
        <authorList>
            <person name="Yu D."/>
        </authorList>
    </citation>
    <scope>NUCLEOTIDE SEQUENCE [LARGE SCALE GENOMIC DNA]</scope>
    <source>
        <tissue evidence="2">Leaf</tissue>
    </source>
</reference>
<gene>
    <name evidence="2" type="ORF">PVK06_008740</name>
</gene>
<proteinExistence type="predicted"/>
<dbReference type="EMBL" id="JARKNE010000003">
    <property type="protein sequence ID" value="KAK5839888.1"/>
    <property type="molecule type" value="Genomic_DNA"/>
</dbReference>
<dbReference type="Proteomes" id="UP001358586">
    <property type="component" value="Chromosome 3"/>
</dbReference>
<feature type="transmembrane region" description="Helical" evidence="1">
    <location>
        <begin position="35"/>
        <end position="56"/>
    </location>
</feature>
<protein>
    <submittedName>
        <fullName evidence="2">Uncharacterized protein</fullName>
    </submittedName>
</protein>
<keyword evidence="3" id="KW-1185">Reference proteome</keyword>
<keyword evidence="1" id="KW-0812">Transmembrane</keyword>